<dbReference type="Gene3D" id="3.40.50.1980">
    <property type="entry name" value="Nitrogenase molybdenum iron protein domain"/>
    <property type="match status" value="2"/>
</dbReference>
<feature type="signal peptide" evidence="2">
    <location>
        <begin position="1"/>
        <end position="34"/>
    </location>
</feature>
<accession>A0ABV7V4B5</accession>
<proteinExistence type="predicted"/>
<comment type="caution">
    <text evidence="4">The sequence shown here is derived from an EMBL/GenBank/DDBJ whole genome shotgun (WGS) entry which is preliminary data.</text>
</comment>
<dbReference type="PROSITE" id="PS50983">
    <property type="entry name" value="FE_B12_PBP"/>
    <property type="match status" value="1"/>
</dbReference>
<dbReference type="InterPro" id="IPR054828">
    <property type="entry name" value="Vit_B12_bind_prot"/>
</dbReference>
<keyword evidence="1 2" id="KW-0732">Signal</keyword>
<evidence type="ECO:0000256" key="1">
    <source>
        <dbReference type="ARBA" id="ARBA00022729"/>
    </source>
</evidence>
<organism evidence="4 5">
    <name type="scientific">Novosphingobium pokkalii</name>
    <dbReference type="NCBI Taxonomy" id="1770194"/>
    <lineage>
        <taxon>Bacteria</taxon>
        <taxon>Pseudomonadati</taxon>
        <taxon>Pseudomonadota</taxon>
        <taxon>Alphaproteobacteria</taxon>
        <taxon>Sphingomonadales</taxon>
        <taxon>Sphingomonadaceae</taxon>
        <taxon>Novosphingobium</taxon>
    </lineage>
</organism>
<protein>
    <submittedName>
        <fullName evidence="4">Helical backbone metal receptor</fullName>
    </submittedName>
</protein>
<dbReference type="PANTHER" id="PTHR30535:SF35">
    <property type="entry name" value="PERIPLASMIC BINDING PROTEIN"/>
    <property type="match status" value="1"/>
</dbReference>
<dbReference type="Proteomes" id="UP001595683">
    <property type="component" value="Unassembled WGS sequence"/>
</dbReference>
<evidence type="ECO:0000313" key="4">
    <source>
        <dbReference type="EMBL" id="MFC3672285.1"/>
    </source>
</evidence>
<dbReference type="PANTHER" id="PTHR30535">
    <property type="entry name" value="VITAMIN B12-BINDING PROTEIN"/>
    <property type="match status" value="1"/>
</dbReference>
<evidence type="ECO:0000259" key="3">
    <source>
        <dbReference type="PROSITE" id="PS50983"/>
    </source>
</evidence>
<gene>
    <name evidence="4" type="ORF">ACFOOT_12715</name>
</gene>
<dbReference type="SUPFAM" id="SSF53807">
    <property type="entry name" value="Helical backbone' metal receptor"/>
    <property type="match status" value="1"/>
</dbReference>
<dbReference type="EMBL" id="JBHRYE010000021">
    <property type="protein sequence ID" value="MFC3672285.1"/>
    <property type="molecule type" value="Genomic_DNA"/>
</dbReference>
<feature type="domain" description="Fe/B12 periplasmic-binding" evidence="3">
    <location>
        <begin position="49"/>
        <end position="305"/>
    </location>
</feature>
<evidence type="ECO:0000256" key="2">
    <source>
        <dbReference type="SAM" id="SignalP"/>
    </source>
</evidence>
<dbReference type="PROSITE" id="PS51257">
    <property type="entry name" value="PROKAR_LIPOPROTEIN"/>
    <property type="match status" value="1"/>
</dbReference>
<dbReference type="RefSeq" id="WP_229815216.1">
    <property type="nucleotide sequence ID" value="NZ_BMZP01000007.1"/>
</dbReference>
<evidence type="ECO:0000313" key="5">
    <source>
        <dbReference type="Proteomes" id="UP001595683"/>
    </source>
</evidence>
<feature type="chain" id="PRO_5047224484" evidence="2">
    <location>
        <begin position="35"/>
        <end position="305"/>
    </location>
</feature>
<dbReference type="Pfam" id="PF01497">
    <property type="entry name" value="Peripla_BP_2"/>
    <property type="match status" value="1"/>
</dbReference>
<reference evidence="5" key="1">
    <citation type="journal article" date="2019" name="Int. J. Syst. Evol. Microbiol.">
        <title>The Global Catalogue of Microorganisms (GCM) 10K type strain sequencing project: providing services to taxonomists for standard genome sequencing and annotation.</title>
        <authorList>
            <consortium name="The Broad Institute Genomics Platform"/>
            <consortium name="The Broad Institute Genome Sequencing Center for Infectious Disease"/>
            <person name="Wu L."/>
            <person name="Ma J."/>
        </authorList>
    </citation>
    <scope>NUCLEOTIDE SEQUENCE [LARGE SCALE GENOMIC DNA]</scope>
    <source>
        <strain evidence="5">KCTC 42224</strain>
    </source>
</reference>
<dbReference type="InterPro" id="IPR002491">
    <property type="entry name" value="ABC_transptr_periplasmic_BD"/>
</dbReference>
<dbReference type="InterPro" id="IPR050902">
    <property type="entry name" value="ABC_Transporter_SBP"/>
</dbReference>
<sequence length="305" mass="32350">MIVVPRPFPWRLARRCRLLLAAAAIVGLAGCAQVSPGEQAGRRADRLPRIVSLNPCSDAILAEVADPAQIAALSFYSRDPAQTSMDVDLARRFATTDGAVESVLALHPDLVVTSTYADPATVRALRGLGLRVETVGIAASLDAARDQVRDVAAWAGQPARGAALLARIDRAVADAAPPHGQPPIPAVLWEPGGLVPGRQTLVADLMTRAGFANFSAQRGLGQSERLPLERMLADPPRLILAVADKVGPEGDRLLFHPALAALTQTRRAAISPNLIYCGGPTIPRFLARLVAVRRQLESPALDQPQ</sequence>
<keyword evidence="5" id="KW-1185">Reference proteome</keyword>
<keyword evidence="4" id="KW-0675">Receptor</keyword>
<name>A0ABV7V4B5_9SPHN</name>
<dbReference type="NCBIfam" id="NF038402">
    <property type="entry name" value="TroA_like"/>
    <property type="match status" value="1"/>
</dbReference>